<sequence length="114" mass="13454">MKKHILFIFSAVALIFGASISPALAVGSQPPSQEKKVQLSENQKAELKEIHKDILAKKKELIQKYVEFGMISKEMGDRMIQRYEHHYKMVEQNGFKMHHHRFHHKRQFNEKQPD</sequence>
<dbReference type="InterPro" id="IPR024485">
    <property type="entry name" value="DUF2680"/>
</dbReference>
<feature type="chain" id="PRO_5018666721" evidence="1">
    <location>
        <begin position="26"/>
        <end position="114"/>
    </location>
</feature>
<protein>
    <submittedName>
        <fullName evidence="2">DUF2680 domain-containing protein</fullName>
    </submittedName>
</protein>
<dbReference type="EMBL" id="RYZZ01000017">
    <property type="protein sequence ID" value="RUQ28253.1"/>
    <property type="molecule type" value="Genomic_DNA"/>
</dbReference>
<proteinExistence type="predicted"/>
<evidence type="ECO:0000256" key="1">
    <source>
        <dbReference type="SAM" id="SignalP"/>
    </source>
</evidence>
<evidence type="ECO:0000313" key="2">
    <source>
        <dbReference type="EMBL" id="RUQ28253.1"/>
    </source>
</evidence>
<name>A0A3S0VAQ4_9BACI</name>
<dbReference type="Pfam" id="PF10925">
    <property type="entry name" value="DUF2680"/>
    <property type="match status" value="1"/>
</dbReference>
<keyword evidence="1" id="KW-0732">Signal</keyword>
<accession>A0A3S0VAQ4</accession>
<dbReference type="AlphaFoldDB" id="A0A3S0VAQ4"/>
<gene>
    <name evidence="2" type="ORF">ELQ35_13555</name>
</gene>
<feature type="signal peptide" evidence="1">
    <location>
        <begin position="1"/>
        <end position="25"/>
    </location>
</feature>
<evidence type="ECO:0000313" key="3">
    <source>
        <dbReference type="Proteomes" id="UP000267430"/>
    </source>
</evidence>
<reference evidence="2 3" key="1">
    <citation type="submission" date="2018-12" db="EMBL/GenBank/DDBJ databases">
        <title>Bacillus chawlae sp. nov., Bacillus glennii sp. nov., and Bacillus saganii sp. nov. Isolated from the Vehicle Assembly Building at Kennedy Space Center where the Viking Spacecraft were Assembled.</title>
        <authorList>
            <person name="Seuylemezian A."/>
            <person name="Vaishampayan P."/>
        </authorList>
    </citation>
    <scope>NUCLEOTIDE SEQUENCE [LARGE SCALE GENOMIC DNA]</scope>
    <source>
        <strain evidence="2 3">L5</strain>
    </source>
</reference>
<dbReference type="Proteomes" id="UP000267430">
    <property type="component" value="Unassembled WGS sequence"/>
</dbReference>
<organism evidence="2 3">
    <name type="scientific">Peribacillus cavernae</name>
    <dbReference type="NCBI Taxonomy" id="1674310"/>
    <lineage>
        <taxon>Bacteria</taxon>
        <taxon>Bacillati</taxon>
        <taxon>Bacillota</taxon>
        <taxon>Bacilli</taxon>
        <taxon>Bacillales</taxon>
        <taxon>Bacillaceae</taxon>
        <taxon>Peribacillus</taxon>
    </lineage>
</organism>
<dbReference type="OrthoDB" id="2883543at2"/>
<dbReference type="RefSeq" id="WP_126865360.1">
    <property type="nucleotide sequence ID" value="NZ_JAUSTX010000002.1"/>
</dbReference>
<keyword evidence="3" id="KW-1185">Reference proteome</keyword>
<comment type="caution">
    <text evidence="2">The sequence shown here is derived from an EMBL/GenBank/DDBJ whole genome shotgun (WGS) entry which is preliminary data.</text>
</comment>